<gene>
    <name evidence="2" type="ORF">MF672_034230</name>
</gene>
<organism evidence="2 3">
    <name type="scientific">Actinomadura luzonensis</name>
    <dbReference type="NCBI Taxonomy" id="2805427"/>
    <lineage>
        <taxon>Bacteria</taxon>
        <taxon>Bacillati</taxon>
        <taxon>Actinomycetota</taxon>
        <taxon>Actinomycetes</taxon>
        <taxon>Streptosporangiales</taxon>
        <taxon>Thermomonosporaceae</taxon>
        <taxon>Actinomadura</taxon>
    </lineage>
</organism>
<dbReference type="EMBL" id="JAKRKC020000002">
    <property type="protein sequence ID" value="MCK2218815.1"/>
    <property type="molecule type" value="Genomic_DNA"/>
</dbReference>
<accession>A0ABT0G2L3</accession>
<evidence type="ECO:0000313" key="3">
    <source>
        <dbReference type="Proteomes" id="UP001317259"/>
    </source>
</evidence>
<dbReference type="InterPro" id="IPR001387">
    <property type="entry name" value="Cro/C1-type_HTH"/>
</dbReference>
<dbReference type="InterPro" id="IPR010982">
    <property type="entry name" value="Lambda_DNA-bd_dom_sf"/>
</dbReference>
<name>A0ABT0G2L3_9ACTN</name>
<evidence type="ECO:0000313" key="2">
    <source>
        <dbReference type="EMBL" id="MCK2218815.1"/>
    </source>
</evidence>
<dbReference type="Gene3D" id="1.10.260.40">
    <property type="entry name" value="lambda repressor-like DNA-binding domains"/>
    <property type="match status" value="1"/>
</dbReference>
<proteinExistence type="predicted"/>
<keyword evidence="3" id="KW-1185">Reference proteome</keyword>
<dbReference type="PROSITE" id="PS50943">
    <property type="entry name" value="HTH_CROC1"/>
    <property type="match status" value="1"/>
</dbReference>
<feature type="domain" description="HTH cro/C1-type" evidence="1">
    <location>
        <begin position="35"/>
        <end position="90"/>
    </location>
</feature>
<dbReference type="RefSeq" id="WP_242381083.1">
    <property type="nucleotide sequence ID" value="NZ_JAKRKC020000002.1"/>
</dbReference>
<reference evidence="2 3" key="1">
    <citation type="submission" date="2022-04" db="EMBL/GenBank/DDBJ databases">
        <title>Genome draft of Actinomadura sp. ATCC 31491.</title>
        <authorList>
            <person name="Shi X."/>
            <person name="Du Y."/>
        </authorList>
    </citation>
    <scope>NUCLEOTIDE SEQUENCE [LARGE SCALE GENOMIC DNA]</scope>
    <source>
        <strain evidence="2 3">ATCC 31491</strain>
    </source>
</reference>
<dbReference type="Proteomes" id="UP001317259">
    <property type="component" value="Unassembled WGS sequence"/>
</dbReference>
<dbReference type="SUPFAM" id="SSF47413">
    <property type="entry name" value="lambda repressor-like DNA-binding domains"/>
    <property type="match status" value="1"/>
</dbReference>
<comment type="caution">
    <text evidence="2">The sequence shown here is derived from an EMBL/GenBank/DDBJ whole genome shotgun (WGS) entry which is preliminary data.</text>
</comment>
<protein>
    <submittedName>
        <fullName evidence="2">Helix-turn-helix domain-containing protein</fullName>
    </submittedName>
</protein>
<evidence type="ECO:0000259" key="1">
    <source>
        <dbReference type="PROSITE" id="PS50943"/>
    </source>
</evidence>
<dbReference type="Pfam" id="PF01381">
    <property type="entry name" value="HTH_3"/>
    <property type="match status" value="1"/>
</dbReference>
<sequence>MLATITVATPVAIPVAIPGAEPVPTGAEPALGTLLRAWRERSLLTQEELAERSGLASRTIRRLESGELRRPRSTSVRLLARALELEEAELAVLAEAAARRPVALTVTLLYVVDSEEVSGCASAACASARTR</sequence>
<dbReference type="CDD" id="cd00093">
    <property type="entry name" value="HTH_XRE"/>
    <property type="match status" value="1"/>
</dbReference>
<dbReference type="SMART" id="SM00530">
    <property type="entry name" value="HTH_XRE"/>
    <property type="match status" value="1"/>
</dbReference>